<dbReference type="AlphaFoldDB" id="A0A0A9G9N0"/>
<name>A0A0A9G9N0_ARUDO</name>
<reference evidence="1" key="2">
    <citation type="journal article" date="2015" name="Data Brief">
        <title>Shoot transcriptome of the giant reed, Arundo donax.</title>
        <authorList>
            <person name="Barrero R.A."/>
            <person name="Guerrero F.D."/>
            <person name="Moolhuijzen P."/>
            <person name="Goolsby J.A."/>
            <person name="Tidwell J."/>
            <person name="Bellgard S.E."/>
            <person name="Bellgard M.I."/>
        </authorList>
    </citation>
    <scope>NUCLEOTIDE SEQUENCE</scope>
    <source>
        <tissue evidence="1">Shoot tissue taken approximately 20 cm above the soil surface</tissue>
    </source>
</reference>
<proteinExistence type="predicted"/>
<protein>
    <submittedName>
        <fullName evidence="1">CYP73A43|C4H1</fullName>
    </submittedName>
</protein>
<accession>A0A0A9G9N0</accession>
<sequence>MIPDQIRTVLVDNKESHKESKREQAPCSGCVLTFSYWSNELIEWKKKDGGSWSRC</sequence>
<reference evidence="1" key="1">
    <citation type="submission" date="2014-09" db="EMBL/GenBank/DDBJ databases">
        <authorList>
            <person name="Magalhaes I.L.F."/>
            <person name="Oliveira U."/>
            <person name="Santos F.R."/>
            <person name="Vidigal T.H.D.A."/>
            <person name="Brescovit A.D."/>
            <person name="Santos A.J."/>
        </authorList>
    </citation>
    <scope>NUCLEOTIDE SEQUENCE</scope>
    <source>
        <tissue evidence="1">Shoot tissue taken approximately 20 cm above the soil surface</tissue>
    </source>
</reference>
<organism evidence="1">
    <name type="scientific">Arundo donax</name>
    <name type="common">Giant reed</name>
    <name type="synonym">Donax arundinaceus</name>
    <dbReference type="NCBI Taxonomy" id="35708"/>
    <lineage>
        <taxon>Eukaryota</taxon>
        <taxon>Viridiplantae</taxon>
        <taxon>Streptophyta</taxon>
        <taxon>Embryophyta</taxon>
        <taxon>Tracheophyta</taxon>
        <taxon>Spermatophyta</taxon>
        <taxon>Magnoliopsida</taxon>
        <taxon>Liliopsida</taxon>
        <taxon>Poales</taxon>
        <taxon>Poaceae</taxon>
        <taxon>PACMAD clade</taxon>
        <taxon>Arundinoideae</taxon>
        <taxon>Arundineae</taxon>
        <taxon>Arundo</taxon>
    </lineage>
</organism>
<evidence type="ECO:0000313" key="1">
    <source>
        <dbReference type="EMBL" id="JAE19261.1"/>
    </source>
</evidence>
<dbReference type="EMBL" id="GBRH01178635">
    <property type="protein sequence ID" value="JAE19261.1"/>
    <property type="molecule type" value="Transcribed_RNA"/>
</dbReference>